<feature type="region of interest" description="Disordered" evidence="1">
    <location>
        <begin position="1"/>
        <end position="28"/>
    </location>
</feature>
<reference evidence="4" key="1">
    <citation type="submission" date="2022-11" db="UniProtKB">
        <authorList>
            <consortium name="WormBaseParasite"/>
        </authorList>
    </citation>
    <scope>IDENTIFICATION</scope>
</reference>
<proteinExistence type="predicted"/>
<dbReference type="PANTHER" id="PTHR47272:SF1">
    <property type="entry name" value="PIGGYBAC TRANSPOSABLE ELEMENT-DERIVED PROTEIN 3-LIKE"/>
    <property type="match status" value="1"/>
</dbReference>
<evidence type="ECO:0000259" key="2">
    <source>
        <dbReference type="Pfam" id="PF13843"/>
    </source>
</evidence>
<dbReference type="WBParaSite" id="nRc.2.0.1.t28474-RA">
    <property type="protein sequence ID" value="nRc.2.0.1.t28474-RA"/>
    <property type="gene ID" value="nRc.2.0.1.g28474"/>
</dbReference>
<evidence type="ECO:0000256" key="1">
    <source>
        <dbReference type="SAM" id="MobiDB-lite"/>
    </source>
</evidence>
<feature type="domain" description="PiggyBac transposable element-derived protein" evidence="2">
    <location>
        <begin position="82"/>
        <end position="238"/>
    </location>
</feature>
<feature type="compositionally biased region" description="Polar residues" evidence="1">
    <location>
        <begin position="1"/>
        <end position="10"/>
    </location>
</feature>
<dbReference type="PANTHER" id="PTHR47272">
    <property type="entry name" value="DDE_TNP_1_7 DOMAIN-CONTAINING PROTEIN"/>
    <property type="match status" value="1"/>
</dbReference>
<evidence type="ECO:0000313" key="4">
    <source>
        <dbReference type="WBParaSite" id="nRc.2.0.1.t28474-RA"/>
    </source>
</evidence>
<dbReference type="Pfam" id="PF13843">
    <property type="entry name" value="DDE_Tnp_1_7"/>
    <property type="match status" value="1"/>
</dbReference>
<dbReference type="AlphaFoldDB" id="A0A915JQD9"/>
<accession>A0A915JQD9</accession>
<organism evidence="3 4">
    <name type="scientific">Romanomermis culicivorax</name>
    <name type="common">Nematode worm</name>
    <dbReference type="NCBI Taxonomy" id="13658"/>
    <lineage>
        <taxon>Eukaryota</taxon>
        <taxon>Metazoa</taxon>
        <taxon>Ecdysozoa</taxon>
        <taxon>Nematoda</taxon>
        <taxon>Enoplea</taxon>
        <taxon>Dorylaimia</taxon>
        <taxon>Mermithida</taxon>
        <taxon>Mermithoidea</taxon>
        <taxon>Mermithidae</taxon>
        <taxon>Romanomermis</taxon>
    </lineage>
</organism>
<keyword evidence="3" id="KW-1185">Reference proteome</keyword>
<dbReference type="Proteomes" id="UP000887565">
    <property type="component" value="Unplaced"/>
</dbReference>
<protein>
    <submittedName>
        <fullName evidence="4">PiggyBac transposable element-derived protein domain-containing protein</fullName>
    </submittedName>
</protein>
<name>A0A915JQD9_ROMCU</name>
<sequence>MYNTVKSYTNGLEEEAFEDDEPDSDTDDIPLAELVPIPKSSTTNKNQSKEFHVYRWRKRTSPHIDSEYRGPTFSKPLVGLLPCDYFMLFVHKSMIDNCFEQTNLYAPQKAIAKGLSVPFTTTTDSIEQFFGILLFMGITKFPSYRMYWAEETRVSAVADIMSRNDFENLKSYMHFNDNSLMRKRESDNYDPIYKARPFVDQLRQNCLKIEPEEKHSIDEMIIPTEARWGIKQYIPRIFAPGTVHSNRLRGAENLLISEKDLKAKGRGSHDFIVDANSTLCALRWLDIGVVNMVSNFLSDDAAE</sequence>
<dbReference type="OMA" id="WIATTVE"/>
<dbReference type="InterPro" id="IPR029526">
    <property type="entry name" value="PGBD"/>
</dbReference>
<feature type="compositionally biased region" description="Acidic residues" evidence="1">
    <location>
        <begin position="12"/>
        <end position="28"/>
    </location>
</feature>
<evidence type="ECO:0000313" key="3">
    <source>
        <dbReference type="Proteomes" id="UP000887565"/>
    </source>
</evidence>